<reference evidence="3" key="1">
    <citation type="journal article" date="2022" name="Microb. Genom.">
        <title>A global pangenome for the wheat fungal pathogen Pyrenophora tritici-repentis and prediction of effector protein structural homology.</title>
        <authorList>
            <person name="Moolhuijzen P.M."/>
            <person name="See P.T."/>
            <person name="Shi G."/>
            <person name="Powell H.R."/>
            <person name="Cockram J."/>
            <person name="Jorgensen L.N."/>
            <person name="Benslimane H."/>
            <person name="Strelkov S.E."/>
            <person name="Turner J."/>
            <person name="Liu Z."/>
            <person name="Moffat C.S."/>
        </authorList>
    </citation>
    <scope>NUCLEOTIDE SEQUENCE [LARGE SCALE GENOMIC DNA]</scope>
</reference>
<dbReference type="AlphaFoldDB" id="A0A922NRA2"/>
<evidence type="ECO:0000313" key="3">
    <source>
        <dbReference type="Proteomes" id="UP000249757"/>
    </source>
</evidence>
<proteinExistence type="predicted"/>
<protein>
    <submittedName>
        <fullName evidence="2">Uncharacterized protein</fullName>
    </submittedName>
</protein>
<evidence type="ECO:0000313" key="2">
    <source>
        <dbReference type="EMBL" id="KAI1520665.1"/>
    </source>
</evidence>
<name>A0A922NRA2_9PLEO</name>
<organism evidence="2 3">
    <name type="scientific">Pyrenophora tritici-repentis</name>
    <dbReference type="NCBI Taxonomy" id="45151"/>
    <lineage>
        <taxon>Eukaryota</taxon>
        <taxon>Fungi</taxon>
        <taxon>Dikarya</taxon>
        <taxon>Ascomycota</taxon>
        <taxon>Pezizomycotina</taxon>
        <taxon>Dothideomycetes</taxon>
        <taxon>Pleosporomycetidae</taxon>
        <taxon>Pleosporales</taxon>
        <taxon>Pleosporineae</taxon>
        <taxon>Pleosporaceae</taxon>
        <taxon>Pyrenophora</taxon>
    </lineage>
</organism>
<sequence>MPARACDVDDQSLQPQPSRESKKSGRGRCTANGGGWLLLQFGSIC</sequence>
<accession>A0A922NRA2</accession>
<feature type="region of interest" description="Disordered" evidence="1">
    <location>
        <begin position="1"/>
        <end position="28"/>
    </location>
</feature>
<dbReference type="EMBL" id="NRDI02000001">
    <property type="protein sequence ID" value="KAI1520665.1"/>
    <property type="molecule type" value="Genomic_DNA"/>
</dbReference>
<keyword evidence="3" id="KW-1185">Reference proteome</keyword>
<evidence type="ECO:0000256" key="1">
    <source>
        <dbReference type="SAM" id="MobiDB-lite"/>
    </source>
</evidence>
<comment type="caution">
    <text evidence="2">The sequence shown here is derived from an EMBL/GenBank/DDBJ whole genome shotgun (WGS) entry which is preliminary data.</text>
</comment>
<gene>
    <name evidence="2" type="ORF">Ptr86124_001033</name>
</gene>
<dbReference type="Proteomes" id="UP000249757">
    <property type="component" value="Unassembled WGS sequence"/>
</dbReference>